<sequence length="171" mass="20057">KGINELVASFIRLQKDYPNIGLRLIGFMEENLYPVDDWVKQEISTNSHIEFVGFQQDVRPYLMGCEAFVFPSYREGFPNVVMQAGALELPQIVTDINGCNEIIVQNKNGIIVPPQDEHALYKAMKYFLDNPNEVKRMAKNARAMITSRYERNKFWKLMLEEYYRQIKNRIK</sequence>
<organism evidence="2 3">
    <name type="scientific">Bacteroides uniformis</name>
    <dbReference type="NCBI Taxonomy" id="820"/>
    <lineage>
        <taxon>Bacteria</taxon>
        <taxon>Pseudomonadati</taxon>
        <taxon>Bacteroidota</taxon>
        <taxon>Bacteroidia</taxon>
        <taxon>Bacteroidales</taxon>
        <taxon>Bacteroidaceae</taxon>
        <taxon>Bacteroides</taxon>
    </lineage>
</organism>
<evidence type="ECO:0000313" key="3">
    <source>
        <dbReference type="Proteomes" id="UP001222603"/>
    </source>
</evidence>
<dbReference type="EMBL" id="JAQNSI010000661">
    <property type="protein sequence ID" value="MDC1903629.1"/>
    <property type="molecule type" value="Genomic_DNA"/>
</dbReference>
<dbReference type="InterPro" id="IPR001296">
    <property type="entry name" value="Glyco_trans_1"/>
</dbReference>
<feature type="domain" description="Glycosyl transferase family 1" evidence="1">
    <location>
        <begin position="1"/>
        <end position="143"/>
    </location>
</feature>
<dbReference type="Gene3D" id="3.40.50.2000">
    <property type="entry name" value="Glycogen Phosphorylase B"/>
    <property type="match status" value="1"/>
</dbReference>
<name>A0AAW6HA50_BACUN</name>
<dbReference type="PANTHER" id="PTHR12526">
    <property type="entry name" value="GLYCOSYLTRANSFERASE"/>
    <property type="match status" value="1"/>
</dbReference>
<keyword evidence="2" id="KW-0808">Transferase</keyword>
<dbReference type="RefSeq" id="WP_272202279.1">
    <property type="nucleotide sequence ID" value="NZ_JAQNSI010000661.1"/>
</dbReference>
<keyword evidence="2" id="KW-0328">Glycosyltransferase</keyword>
<evidence type="ECO:0000313" key="2">
    <source>
        <dbReference type="EMBL" id="MDC1903629.1"/>
    </source>
</evidence>
<feature type="non-terminal residue" evidence="2">
    <location>
        <position position="1"/>
    </location>
</feature>
<protein>
    <submittedName>
        <fullName evidence="2">Glycosyltransferase</fullName>
        <ecNumber evidence="2">2.4.-.-</ecNumber>
    </submittedName>
</protein>
<dbReference type="EC" id="2.4.-.-" evidence="2"/>
<comment type="caution">
    <text evidence="2">The sequence shown here is derived from an EMBL/GenBank/DDBJ whole genome shotgun (WGS) entry which is preliminary data.</text>
</comment>
<dbReference type="Proteomes" id="UP001222603">
    <property type="component" value="Unassembled WGS sequence"/>
</dbReference>
<dbReference type="AlphaFoldDB" id="A0AAW6HA50"/>
<proteinExistence type="predicted"/>
<dbReference type="SUPFAM" id="SSF53756">
    <property type="entry name" value="UDP-Glycosyltransferase/glycogen phosphorylase"/>
    <property type="match status" value="1"/>
</dbReference>
<accession>A0AAW6HA50</accession>
<dbReference type="GO" id="GO:0016757">
    <property type="term" value="F:glycosyltransferase activity"/>
    <property type="evidence" value="ECO:0007669"/>
    <property type="project" value="UniProtKB-KW"/>
</dbReference>
<reference evidence="2" key="1">
    <citation type="submission" date="2022-10" db="EMBL/GenBank/DDBJ databases">
        <title>Human gut microbiome strain richness.</title>
        <authorList>
            <person name="Chen-Liaw A."/>
        </authorList>
    </citation>
    <scope>NUCLEOTIDE SEQUENCE</scope>
    <source>
        <strain evidence="2">1001713st1_F9_1001713B170221_170320</strain>
    </source>
</reference>
<dbReference type="Pfam" id="PF00534">
    <property type="entry name" value="Glycos_transf_1"/>
    <property type="match status" value="1"/>
</dbReference>
<gene>
    <name evidence="2" type="ORF">POZ10_23765</name>
</gene>
<dbReference type="PANTHER" id="PTHR12526:SF630">
    <property type="entry name" value="GLYCOSYLTRANSFERASE"/>
    <property type="match status" value="1"/>
</dbReference>
<evidence type="ECO:0000259" key="1">
    <source>
        <dbReference type="Pfam" id="PF00534"/>
    </source>
</evidence>